<organism evidence="1 2">
    <name type="scientific">Modicisalibacter zincidurans</name>
    <dbReference type="NCBI Taxonomy" id="1178777"/>
    <lineage>
        <taxon>Bacteria</taxon>
        <taxon>Pseudomonadati</taxon>
        <taxon>Pseudomonadota</taxon>
        <taxon>Gammaproteobacteria</taxon>
        <taxon>Oceanospirillales</taxon>
        <taxon>Halomonadaceae</taxon>
        <taxon>Modicisalibacter</taxon>
    </lineage>
</organism>
<evidence type="ECO:0000313" key="1">
    <source>
        <dbReference type="EMBL" id="GAA5170528.1"/>
    </source>
</evidence>
<evidence type="ECO:0000313" key="2">
    <source>
        <dbReference type="Proteomes" id="UP001500074"/>
    </source>
</evidence>
<protein>
    <submittedName>
        <fullName evidence="1">Uncharacterized protein</fullName>
    </submittedName>
</protein>
<reference evidence="2" key="1">
    <citation type="journal article" date="2019" name="Int. J. Syst. Evol. Microbiol.">
        <title>The Global Catalogue of Microorganisms (GCM) 10K type strain sequencing project: providing services to taxonomists for standard genome sequencing and annotation.</title>
        <authorList>
            <consortium name="The Broad Institute Genomics Platform"/>
            <consortium name="The Broad Institute Genome Sequencing Center for Infectious Disease"/>
            <person name="Wu L."/>
            <person name="Ma J."/>
        </authorList>
    </citation>
    <scope>NUCLEOTIDE SEQUENCE [LARGE SCALE GENOMIC DNA]</scope>
    <source>
        <strain evidence="2">JCM 18472</strain>
    </source>
</reference>
<sequence>MVINNFDVFRTSLGPSEANPELPVDSDAVLTLAITRQWLQHIPGRYSKIIQLACSLELPNFPQGNSLKVDEASDSASACQLLCILTLERYDHREMVTQSVIDVKRYYPTEQAEREHNA</sequence>
<accession>A0ABP9R211</accession>
<dbReference type="EMBL" id="BAABKI010000008">
    <property type="protein sequence ID" value="GAA5170528.1"/>
    <property type="molecule type" value="Genomic_DNA"/>
</dbReference>
<keyword evidence="2" id="KW-1185">Reference proteome</keyword>
<name>A0ABP9R211_9GAMM</name>
<dbReference type="Proteomes" id="UP001500074">
    <property type="component" value="Unassembled WGS sequence"/>
</dbReference>
<comment type="caution">
    <text evidence="1">The sequence shown here is derived from an EMBL/GenBank/DDBJ whole genome shotgun (WGS) entry which is preliminary data.</text>
</comment>
<gene>
    <name evidence="1" type="ORF">GCM10023342_04050</name>
</gene>
<proteinExistence type="predicted"/>